<dbReference type="Gene3D" id="2.60.40.420">
    <property type="entry name" value="Cupredoxins - blue copper proteins"/>
    <property type="match status" value="2"/>
</dbReference>
<dbReference type="InterPro" id="IPR006311">
    <property type="entry name" value="TAT_signal"/>
</dbReference>
<proteinExistence type="predicted"/>
<dbReference type="AlphaFoldDB" id="A0A6S6QW39"/>
<dbReference type="GO" id="GO:0016491">
    <property type="term" value="F:oxidoreductase activity"/>
    <property type="evidence" value="ECO:0007669"/>
    <property type="project" value="InterPro"/>
</dbReference>
<protein>
    <submittedName>
        <fullName evidence="4">Multicopper oxidase</fullName>
    </submittedName>
</protein>
<evidence type="ECO:0000313" key="5">
    <source>
        <dbReference type="Proteomes" id="UP000515317"/>
    </source>
</evidence>
<keyword evidence="5" id="KW-1185">Reference proteome</keyword>
<feature type="signal peptide" evidence="1">
    <location>
        <begin position="1"/>
        <end position="27"/>
    </location>
</feature>
<dbReference type="GO" id="GO:0005507">
    <property type="term" value="F:copper ion binding"/>
    <property type="evidence" value="ECO:0007669"/>
    <property type="project" value="InterPro"/>
</dbReference>
<accession>A0A6S6QW39</accession>
<dbReference type="KEGG" id="tso:IZ6_14630"/>
<feature type="domain" description="Plastocyanin-like" evidence="3">
    <location>
        <begin position="43"/>
        <end position="146"/>
    </location>
</feature>
<evidence type="ECO:0000313" key="4">
    <source>
        <dbReference type="EMBL" id="BCJ90728.1"/>
    </source>
</evidence>
<feature type="chain" id="PRO_5028154706" evidence="1">
    <location>
        <begin position="28"/>
        <end position="404"/>
    </location>
</feature>
<dbReference type="Pfam" id="PF07731">
    <property type="entry name" value="Cu-oxidase_2"/>
    <property type="match status" value="1"/>
</dbReference>
<keyword evidence="1" id="KW-0732">Signal</keyword>
<dbReference type="Proteomes" id="UP000515317">
    <property type="component" value="Chromosome"/>
</dbReference>
<dbReference type="RefSeq" id="WP_222877338.1">
    <property type="nucleotide sequence ID" value="NZ_AP023361.1"/>
</dbReference>
<evidence type="ECO:0000259" key="3">
    <source>
        <dbReference type="Pfam" id="PF07732"/>
    </source>
</evidence>
<reference evidence="4 5" key="1">
    <citation type="submission" date="2020-08" db="EMBL/GenBank/DDBJ databases">
        <title>Genome sequence of Rhizobiales bacterium strain IZ6.</title>
        <authorList>
            <person name="Nakai R."/>
            <person name="Naganuma T."/>
        </authorList>
    </citation>
    <scope>NUCLEOTIDE SEQUENCE [LARGE SCALE GENOMIC DNA]</scope>
    <source>
        <strain evidence="4 5">IZ6</strain>
    </source>
</reference>
<dbReference type="SUPFAM" id="SSF49503">
    <property type="entry name" value="Cupredoxins"/>
    <property type="match status" value="3"/>
</dbReference>
<gene>
    <name evidence="4" type="ORF">IZ6_14630</name>
</gene>
<dbReference type="InterPro" id="IPR011707">
    <property type="entry name" value="Cu-oxidase-like_N"/>
</dbReference>
<feature type="domain" description="Plastocyanin-like" evidence="2">
    <location>
        <begin position="312"/>
        <end position="385"/>
    </location>
</feature>
<evidence type="ECO:0000259" key="2">
    <source>
        <dbReference type="Pfam" id="PF07731"/>
    </source>
</evidence>
<sequence>MTFSPALTRRGFVLGAAALYAARPAHAQAPLVLRAEKADLPLGQATLSTPAFNTLSAGPLIEIEQGKPFALKIENRLDFEFHFRPQGLRGKAVEGAIEAIKPGETRDITITPPDAGSFVYRAGSEGGLNITQTILLAGPLIVRAEQPRIADSEIILALNAFTVPGADETSGALRIVTVNGSPGLEATARPGERIRLRVVNLAQEGLGALRVPKEAQIVALDGQPCEPFPPFDGALVVGPLGRADLLIDAPNASGTKLELVDHFDPAHVLVSIAIAGDKMGDRFLAKQLPDNRGLPKEMPFQRAERFTWKPLEAPPDMSVKRGASVIVTFENNTTPHALLLEGHSARLLDAMDDGWKPWWNDSILLPPDETQRFAFVPDAPGRFALDLIPLEGNGAPTRAIIDVA</sequence>
<organism evidence="4 5">
    <name type="scientific">Terrihabitans soli</name>
    <dbReference type="NCBI Taxonomy" id="708113"/>
    <lineage>
        <taxon>Bacteria</taxon>
        <taxon>Pseudomonadati</taxon>
        <taxon>Pseudomonadota</taxon>
        <taxon>Alphaproteobacteria</taxon>
        <taxon>Hyphomicrobiales</taxon>
        <taxon>Terrihabitans</taxon>
    </lineage>
</organism>
<dbReference type="Pfam" id="PF07732">
    <property type="entry name" value="Cu-oxidase_3"/>
    <property type="match status" value="1"/>
</dbReference>
<dbReference type="InterPro" id="IPR008972">
    <property type="entry name" value="Cupredoxin"/>
</dbReference>
<dbReference type="InterPro" id="IPR011706">
    <property type="entry name" value="Cu-oxidase_C"/>
</dbReference>
<dbReference type="PROSITE" id="PS51318">
    <property type="entry name" value="TAT"/>
    <property type="match status" value="1"/>
</dbReference>
<name>A0A6S6QW39_9HYPH</name>
<evidence type="ECO:0000256" key="1">
    <source>
        <dbReference type="SAM" id="SignalP"/>
    </source>
</evidence>
<dbReference type="EMBL" id="AP023361">
    <property type="protein sequence ID" value="BCJ90728.1"/>
    <property type="molecule type" value="Genomic_DNA"/>
</dbReference>